<feature type="transmembrane region" description="Helical" evidence="2">
    <location>
        <begin position="12"/>
        <end position="33"/>
    </location>
</feature>
<feature type="transmembrane region" description="Helical" evidence="2">
    <location>
        <begin position="156"/>
        <end position="174"/>
    </location>
</feature>
<evidence type="ECO:0000256" key="2">
    <source>
        <dbReference type="SAM" id="Phobius"/>
    </source>
</evidence>
<feature type="transmembrane region" description="Helical" evidence="2">
    <location>
        <begin position="246"/>
        <end position="267"/>
    </location>
</feature>
<feature type="transmembrane region" description="Helical" evidence="2">
    <location>
        <begin position="378"/>
        <end position="396"/>
    </location>
</feature>
<feature type="compositionally biased region" description="Polar residues" evidence="1">
    <location>
        <begin position="494"/>
        <end position="503"/>
    </location>
</feature>
<dbReference type="AlphaFoldDB" id="A0A2N1PMN0"/>
<organism evidence="3 4">
    <name type="scientific">Candidatus Wallbacteria bacterium HGW-Wallbacteria-1</name>
    <dbReference type="NCBI Taxonomy" id="2013854"/>
    <lineage>
        <taxon>Bacteria</taxon>
        <taxon>Candidatus Walliibacteriota</taxon>
    </lineage>
</organism>
<evidence type="ECO:0000256" key="1">
    <source>
        <dbReference type="SAM" id="MobiDB-lite"/>
    </source>
</evidence>
<keyword evidence="2" id="KW-0472">Membrane</keyword>
<reference evidence="3 4" key="1">
    <citation type="journal article" date="2017" name="ISME J.">
        <title>Potential for microbial H2 and metal transformations associated with novel bacteria and archaea in deep terrestrial subsurface sediments.</title>
        <authorList>
            <person name="Hernsdorf A.W."/>
            <person name="Amano Y."/>
            <person name="Miyakawa K."/>
            <person name="Ise K."/>
            <person name="Suzuki Y."/>
            <person name="Anantharaman K."/>
            <person name="Probst A."/>
            <person name="Burstein D."/>
            <person name="Thomas B.C."/>
            <person name="Banfield J.F."/>
        </authorList>
    </citation>
    <scope>NUCLEOTIDE SEQUENCE [LARGE SCALE GENOMIC DNA]</scope>
    <source>
        <strain evidence="3">HGW-Wallbacteria-1</strain>
    </source>
</reference>
<protein>
    <recommendedName>
        <fullName evidence="5">Glycosyltransferase RgtA/B/C/D-like domain-containing protein</fullName>
    </recommendedName>
</protein>
<dbReference type="Proteomes" id="UP000233256">
    <property type="component" value="Unassembled WGS sequence"/>
</dbReference>
<evidence type="ECO:0008006" key="5">
    <source>
        <dbReference type="Google" id="ProtNLM"/>
    </source>
</evidence>
<evidence type="ECO:0000313" key="3">
    <source>
        <dbReference type="EMBL" id="PKK89542.1"/>
    </source>
</evidence>
<sequence>MNNGSRLCFRDYALIIIVTMVLHLPSLFGGLYLDDAMNYLNASRTGWNIEELCKGFNLDISRLHSGIVPSFINHHVRYFRPLMVISMKMDQFLWNDNFNLYHLLSFATVLITVLLVAILGFMITGSATTARIGALLFAAAPVNLFTSYWLSSRTDLLCGLFMILSLVLFCMSAGKGRFISSTSLASLAAFGLALASKEATVTLPLMIPLLWFHFRISSWDCENKNNSDMPEIDIQRSGWKSIARKSLIVSLPYFAILAAYIPLRQWAVAGSGLPRIHFYMFPPEDPLFIFYALERLFLSLSTLILALPPVPIKMLFSSPSFHGSVLIMAIVCGWWFKGLLKKLNTVNNQECFNNLKAANNLISADNPGHSKPCKPHPLLLFAVLWFIASLPSLPLFPAPHYHYVPSIFTSLAIGWFIASVRCSGSDPRWGRGYLIFIGLTSLTAASLVTAFFSSVEKHNSRLFRDMAALHKGRVQKGRVQKNRIPKDRGGNFNADGNSVTSADKSVPAEPTEFYVFDPDHSAAHAFSELQVREHINNFRVFLVDVGTPISGASRIRVLPDRVIIKAKREPLWTGILVLFACPDRYRFLDNETFSCPFHTLKVVKAGKNRHTGLWGAEILEILFPDGKSEREGRFFIHAPPLGPPVILHVPANLRQPQS</sequence>
<feature type="transmembrane region" description="Helical" evidence="2">
    <location>
        <begin position="314"/>
        <end position="336"/>
    </location>
</feature>
<dbReference type="EMBL" id="PGXC01000016">
    <property type="protein sequence ID" value="PKK89542.1"/>
    <property type="molecule type" value="Genomic_DNA"/>
</dbReference>
<name>A0A2N1PMN0_9BACT</name>
<feature type="transmembrane region" description="Helical" evidence="2">
    <location>
        <begin position="100"/>
        <end position="123"/>
    </location>
</feature>
<gene>
    <name evidence="3" type="ORF">CVV64_14135</name>
</gene>
<accession>A0A2N1PMN0</accession>
<evidence type="ECO:0000313" key="4">
    <source>
        <dbReference type="Proteomes" id="UP000233256"/>
    </source>
</evidence>
<keyword evidence="2" id="KW-1133">Transmembrane helix</keyword>
<comment type="caution">
    <text evidence="3">The sequence shown here is derived from an EMBL/GenBank/DDBJ whole genome shotgun (WGS) entry which is preliminary data.</text>
</comment>
<feature type="region of interest" description="Disordered" evidence="1">
    <location>
        <begin position="483"/>
        <end position="504"/>
    </location>
</feature>
<keyword evidence="2" id="KW-0812">Transmembrane</keyword>
<feature type="transmembrane region" description="Helical" evidence="2">
    <location>
        <begin position="433"/>
        <end position="455"/>
    </location>
</feature>
<feature type="transmembrane region" description="Helical" evidence="2">
    <location>
        <begin position="403"/>
        <end position="421"/>
    </location>
</feature>
<feature type="transmembrane region" description="Helical" evidence="2">
    <location>
        <begin position="287"/>
        <end position="307"/>
    </location>
</feature>
<feature type="transmembrane region" description="Helical" evidence="2">
    <location>
        <begin position="130"/>
        <end position="150"/>
    </location>
</feature>
<proteinExistence type="predicted"/>